<feature type="compositionally biased region" description="Basic and acidic residues" evidence="3">
    <location>
        <begin position="9"/>
        <end position="28"/>
    </location>
</feature>
<keyword evidence="2" id="KW-0472">Membrane</keyword>
<dbReference type="PROSITE" id="PS51746">
    <property type="entry name" value="PPM_2"/>
    <property type="match status" value="1"/>
</dbReference>
<feature type="compositionally biased region" description="Polar residues" evidence="3">
    <location>
        <begin position="158"/>
        <end position="171"/>
    </location>
</feature>
<reference evidence="6" key="1">
    <citation type="journal article" date="2006" name="PLoS Biol.">
        <title>Macronuclear genome sequence of the ciliate Tetrahymena thermophila, a model eukaryote.</title>
        <authorList>
            <person name="Eisen J.A."/>
            <person name="Coyne R.S."/>
            <person name="Wu M."/>
            <person name="Wu D."/>
            <person name="Thiagarajan M."/>
            <person name="Wortman J.R."/>
            <person name="Badger J.H."/>
            <person name="Ren Q."/>
            <person name="Amedeo P."/>
            <person name="Jones K.M."/>
            <person name="Tallon L.J."/>
            <person name="Delcher A.L."/>
            <person name="Salzberg S.L."/>
            <person name="Silva J.C."/>
            <person name="Haas B.J."/>
            <person name="Majoros W.H."/>
            <person name="Farzad M."/>
            <person name="Carlton J.M."/>
            <person name="Smith R.K. Jr."/>
            <person name="Garg J."/>
            <person name="Pearlman R.E."/>
            <person name="Karrer K.M."/>
            <person name="Sun L."/>
            <person name="Manning G."/>
            <person name="Elde N.C."/>
            <person name="Turkewitz A.P."/>
            <person name="Asai D.J."/>
            <person name="Wilkes D.E."/>
            <person name="Wang Y."/>
            <person name="Cai H."/>
            <person name="Collins K."/>
            <person name="Stewart B.A."/>
            <person name="Lee S.R."/>
            <person name="Wilamowska K."/>
            <person name="Weinberg Z."/>
            <person name="Ruzzo W.L."/>
            <person name="Wloga D."/>
            <person name="Gaertig J."/>
            <person name="Frankel J."/>
            <person name="Tsao C.-C."/>
            <person name="Gorovsky M.A."/>
            <person name="Keeling P.J."/>
            <person name="Waller R.F."/>
            <person name="Patron N.J."/>
            <person name="Cherry J.M."/>
            <person name="Stover N.A."/>
            <person name="Krieger C.J."/>
            <person name="del Toro C."/>
            <person name="Ryder H.F."/>
            <person name="Williamson S.C."/>
            <person name="Barbeau R.A."/>
            <person name="Hamilton E.P."/>
            <person name="Orias E."/>
        </authorList>
    </citation>
    <scope>NUCLEOTIDE SEQUENCE [LARGE SCALE GENOMIC DNA]</scope>
    <source>
        <strain evidence="6">SB210</strain>
    </source>
</reference>
<gene>
    <name evidence="5" type="ORF">TTHERM_00310160</name>
</gene>
<organism evidence="5 6">
    <name type="scientific">Tetrahymena thermophila (strain SB210)</name>
    <dbReference type="NCBI Taxonomy" id="312017"/>
    <lineage>
        <taxon>Eukaryota</taxon>
        <taxon>Sar</taxon>
        <taxon>Alveolata</taxon>
        <taxon>Ciliophora</taxon>
        <taxon>Intramacronucleata</taxon>
        <taxon>Oligohymenophorea</taxon>
        <taxon>Hymenostomatida</taxon>
        <taxon>Tetrahymenina</taxon>
        <taxon>Tetrahymenidae</taxon>
        <taxon>Tetrahymena</taxon>
    </lineage>
</organism>
<feature type="compositionally biased region" description="Polar residues" evidence="3">
    <location>
        <begin position="31"/>
        <end position="40"/>
    </location>
</feature>
<dbReference type="Gene3D" id="3.60.40.10">
    <property type="entry name" value="PPM-type phosphatase domain"/>
    <property type="match status" value="1"/>
</dbReference>
<name>I7M959_TETTS</name>
<feature type="domain" description="PPM-type phosphatase" evidence="4">
    <location>
        <begin position="440"/>
        <end position="720"/>
    </location>
</feature>
<dbReference type="EMBL" id="GG662608">
    <property type="protein sequence ID" value="EAS00847.2"/>
    <property type="molecule type" value="Genomic_DNA"/>
</dbReference>
<feature type="region of interest" description="Disordered" evidence="3">
    <location>
        <begin position="329"/>
        <end position="359"/>
    </location>
</feature>
<dbReference type="GeneID" id="7842755"/>
<dbReference type="AlphaFoldDB" id="I7M959"/>
<evidence type="ECO:0000313" key="5">
    <source>
        <dbReference type="EMBL" id="EAS00847.2"/>
    </source>
</evidence>
<evidence type="ECO:0000313" key="6">
    <source>
        <dbReference type="Proteomes" id="UP000009168"/>
    </source>
</evidence>
<dbReference type="CDD" id="cd00143">
    <property type="entry name" value="PP2Cc"/>
    <property type="match status" value="1"/>
</dbReference>
<feature type="compositionally biased region" description="Low complexity" evidence="3">
    <location>
        <begin position="186"/>
        <end position="204"/>
    </location>
</feature>
<evidence type="ECO:0000256" key="1">
    <source>
        <dbReference type="ARBA" id="ARBA00004370"/>
    </source>
</evidence>
<dbReference type="Proteomes" id="UP000009168">
    <property type="component" value="Unassembled WGS sequence"/>
</dbReference>
<dbReference type="InterPro" id="IPR015655">
    <property type="entry name" value="PP2C"/>
</dbReference>
<sequence length="721" mass="83867">MGSGSSNASKEEKLNKDQFTNSKDEFRQKSHSQITYSGYNRVSKDLKNQSKQNNFERFSNLCLKKDVAADQQEQQKLQNSSENINFSRVQETQNIINNQNVKKKNNNCSKLFRVSKTFSYPENCGQSKINNNASLRLIKKDFKDHLLANKASSNEQNSNTLLFDNVNQNNKEVQDENKHSVEENSKNQSESQSSSDSDSQIKLSQDSLDKKASLFFQNKINLKSIDTKLKKEEDDNSGGLSYYSEKSENSLEGQDDAKEQNEIQNIKNQQNDKQFINVYKSDQENQHSNNIHKEMKGQPDQNKKQGINQEDVDANDSFDLTQEIYEFNFIEDLTPQPRTSNKEDYKKQSPYQSSEKNQFQMFSQKQQSQIESLNLNSPFVSVSQVTKNKGRIYLRTTECTNEQNNGEERSYHLDLITDQTQGKQAFKTRLNNKDILLDYGICVLSKKGNQLENAHNMSDYFVYVDDHIKLISVFMGHGAYGNKISNLSCRLLFKHFFKEQLIKLQPQIGFKRLFMNVDKYISQHIAYYDLEQKFNSMLSGASCTLVLIQQNKIFVAYVGNIQAVIFRQQFCYKSQKQNQVQMSGFHIPANQYEKERIQKNTGEIRQWKNDFIDRVFVRGRTFPGIEVTRCFGNDIAKMIGVINEPDIYYHEISKQNDAFLLVTTPNFFDYISYEEVYQILNSFNQKTVKKAQDLLQKRIKNLYSQQIEVITDLAFVLYYFI</sequence>
<dbReference type="PANTHER" id="PTHR47992">
    <property type="entry name" value="PROTEIN PHOSPHATASE"/>
    <property type="match status" value="1"/>
</dbReference>
<evidence type="ECO:0000256" key="2">
    <source>
        <dbReference type="ARBA" id="ARBA00023136"/>
    </source>
</evidence>
<dbReference type="GO" id="GO:0004722">
    <property type="term" value="F:protein serine/threonine phosphatase activity"/>
    <property type="evidence" value="ECO:0007669"/>
    <property type="project" value="InterPro"/>
</dbReference>
<dbReference type="GO" id="GO:0016020">
    <property type="term" value="C:membrane"/>
    <property type="evidence" value="ECO:0007669"/>
    <property type="project" value="UniProtKB-SubCell"/>
</dbReference>
<feature type="region of interest" description="Disordered" evidence="3">
    <location>
        <begin position="230"/>
        <end position="257"/>
    </location>
</feature>
<accession>I7M959</accession>
<dbReference type="STRING" id="312017.I7M959"/>
<feature type="region of interest" description="Disordered" evidence="3">
    <location>
        <begin position="158"/>
        <end position="204"/>
    </location>
</feature>
<comment type="subcellular location">
    <subcellularLocation>
        <location evidence="1">Membrane</location>
    </subcellularLocation>
</comment>
<dbReference type="SMART" id="SM00332">
    <property type="entry name" value="PP2Cc"/>
    <property type="match status" value="1"/>
</dbReference>
<feature type="compositionally biased region" description="Basic and acidic residues" evidence="3">
    <location>
        <begin position="172"/>
        <end position="185"/>
    </location>
</feature>
<evidence type="ECO:0000256" key="3">
    <source>
        <dbReference type="SAM" id="MobiDB-lite"/>
    </source>
</evidence>
<feature type="region of interest" description="Disordered" evidence="3">
    <location>
        <begin position="1"/>
        <end position="48"/>
    </location>
</feature>
<protein>
    <submittedName>
        <fullName evidence="5">Protein phosphatase 2c</fullName>
    </submittedName>
</protein>
<evidence type="ECO:0000259" key="4">
    <source>
        <dbReference type="PROSITE" id="PS51746"/>
    </source>
</evidence>
<dbReference type="SUPFAM" id="SSF81606">
    <property type="entry name" value="PP2C-like"/>
    <property type="match status" value="1"/>
</dbReference>
<dbReference type="OrthoDB" id="288268at2759"/>
<feature type="compositionally biased region" description="Basic and acidic residues" evidence="3">
    <location>
        <begin position="245"/>
        <end position="257"/>
    </location>
</feature>
<dbReference type="InParanoid" id="I7M959"/>
<proteinExistence type="predicted"/>
<dbReference type="Pfam" id="PF00481">
    <property type="entry name" value="PP2C"/>
    <property type="match status" value="1"/>
</dbReference>
<dbReference type="RefSeq" id="XP_001021092.2">
    <property type="nucleotide sequence ID" value="XM_001021092.2"/>
</dbReference>
<dbReference type="InterPro" id="IPR001932">
    <property type="entry name" value="PPM-type_phosphatase-like_dom"/>
</dbReference>
<keyword evidence="6" id="KW-1185">Reference proteome</keyword>
<dbReference type="InterPro" id="IPR036457">
    <property type="entry name" value="PPM-type-like_dom_sf"/>
</dbReference>
<dbReference type="KEGG" id="tet:TTHERM_00310160"/>